<reference evidence="1 2" key="1">
    <citation type="submission" date="2018-08" db="EMBL/GenBank/DDBJ databases">
        <title>A genome reference for cultivated species of the human gut microbiota.</title>
        <authorList>
            <person name="Zou Y."/>
            <person name="Xue W."/>
            <person name="Luo G."/>
        </authorList>
    </citation>
    <scope>NUCLEOTIDE SEQUENCE [LARGE SCALE GENOMIC DNA]</scope>
    <source>
        <strain evidence="1 2">AF24-29</strain>
    </source>
</reference>
<dbReference type="InterPro" id="IPR043519">
    <property type="entry name" value="NT_sf"/>
</dbReference>
<dbReference type="InterPro" id="IPR019646">
    <property type="entry name" value="Aminoglyc_AdlTrfase"/>
</dbReference>
<dbReference type="Proteomes" id="UP000284178">
    <property type="component" value="Unassembled WGS sequence"/>
</dbReference>
<dbReference type="EMBL" id="QRUP01000003">
    <property type="protein sequence ID" value="RGR75806.1"/>
    <property type="molecule type" value="Genomic_DNA"/>
</dbReference>
<dbReference type="AlphaFoldDB" id="A0A412G513"/>
<dbReference type="Pfam" id="PF10706">
    <property type="entry name" value="Aminoglyc_resit"/>
    <property type="match status" value="1"/>
</dbReference>
<evidence type="ECO:0008006" key="3">
    <source>
        <dbReference type="Google" id="ProtNLM"/>
    </source>
</evidence>
<evidence type="ECO:0000313" key="2">
    <source>
        <dbReference type="Proteomes" id="UP000284178"/>
    </source>
</evidence>
<keyword evidence="2" id="KW-1185">Reference proteome</keyword>
<proteinExistence type="predicted"/>
<gene>
    <name evidence="1" type="ORF">DWY25_03475</name>
</gene>
<dbReference type="SUPFAM" id="SSF81301">
    <property type="entry name" value="Nucleotidyltransferase"/>
    <property type="match status" value="1"/>
</dbReference>
<dbReference type="GeneID" id="83014467"/>
<sequence length="160" mass="18373">MTKTKEEKLQVLVQLAELFNEHEIQWAVGGSLLLYFKGLVSDFHDLDLMIDEQAGEQVAQLLEPLGTRRPFIPSPAFQTRCFMEFLIDGVEIDVIGGLAIVSEGHVDELPLRSEEIEEGFRLEGQRIPLHSLRVWETYYTLMGRTEKAEILRRAQKKAKF</sequence>
<dbReference type="RefSeq" id="WP_117893721.1">
    <property type="nucleotide sequence ID" value="NZ_CABJCV010000003.1"/>
</dbReference>
<evidence type="ECO:0000313" key="1">
    <source>
        <dbReference type="EMBL" id="RGR75806.1"/>
    </source>
</evidence>
<comment type="caution">
    <text evidence="1">The sequence shown here is derived from an EMBL/GenBank/DDBJ whole genome shotgun (WGS) entry which is preliminary data.</text>
</comment>
<dbReference type="Gene3D" id="3.30.460.40">
    <property type="match status" value="1"/>
</dbReference>
<protein>
    <recommendedName>
        <fullName evidence="3">Nucleotidyltransferase family protein</fullName>
    </recommendedName>
</protein>
<organism evidence="1 2">
    <name type="scientific">Holdemania filiformis</name>
    <dbReference type="NCBI Taxonomy" id="61171"/>
    <lineage>
        <taxon>Bacteria</taxon>
        <taxon>Bacillati</taxon>
        <taxon>Bacillota</taxon>
        <taxon>Erysipelotrichia</taxon>
        <taxon>Erysipelotrichales</taxon>
        <taxon>Erysipelotrichaceae</taxon>
        <taxon>Holdemania</taxon>
    </lineage>
</organism>
<name>A0A412G513_9FIRM</name>
<accession>A0A412G513</accession>